<reference evidence="1" key="1">
    <citation type="journal article" date="2014" name="Front. Microbiol.">
        <title>High frequency of phylogenetically diverse reductive dehalogenase-homologous genes in deep subseafloor sedimentary metagenomes.</title>
        <authorList>
            <person name="Kawai M."/>
            <person name="Futagami T."/>
            <person name="Toyoda A."/>
            <person name="Takaki Y."/>
            <person name="Nishi S."/>
            <person name="Hori S."/>
            <person name="Arai W."/>
            <person name="Tsubouchi T."/>
            <person name="Morono Y."/>
            <person name="Uchiyama I."/>
            <person name="Ito T."/>
            <person name="Fujiyama A."/>
            <person name="Inagaki F."/>
            <person name="Takami H."/>
        </authorList>
    </citation>
    <scope>NUCLEOTIDE SEQUENCE</scope>
    <source>
        <strain evidence="1">Expedition CK06-06</strain>
    </source>
</reference>
<gene>
    <name evidence="1" type="ORF">S03H2_44629</name>
</gene>
<protein>
    <submittedName>
        <fullName evidence="1">Uncharacterized protein</fullName>
    </submittedName>
</protein>
<organism evidence="1">
    <name type="scientific">marine sediment metagenome</name>
    <dbReference type="NCBI Taxonomy" id="412755"/>
    <lineage>
        <taxon>unclassified sequences</taxon>
        <taxon>metagenomes</taxon>
        <taxon>ecological metagenomes</taxon>
    </lineage>
</organism>
<sequence>MIEEKLKLYELNDLFKEVRKVQRNTFKESIDFYIAERNKLEGKAYLEKGSLAATA</sequence>
<name>X1I5Q2_9ZZZZ</name>
<dbReference type="EMBL" id="BARU01027920">
    <property type="protein sequence ID" value="GAH64625.1"/>
    <property type="molecule type" value="Genomic_DNA"/>
</dbReference>
<accession>X1I5Q2</accession>
<dbReference type="AlphaFoldDB" id="X1I5Q2"/>
<proteinExistence type="predicted"/>
<evidence type="ECO:0000313" key="1">
    <source>
        <dbReference type="EMBL" id="GAH64625.1"/>
    </source>
</evidence>
<comment type="caution">
    <text evidence="1">The sequence shown here is derived from an EMBL/GenBank/DDBJ whole genome shotgun (WGS) entry which is preliminary data.</text>
</comment>
<feature type="non-terminal residue" evidence="1">
    <location>
        <position position="55"/>
    </location>
</feature>